<dbReference type="PANTHER" id="PTHR24099:SF11">
    <property type="entry name" value="FIBRONECTIN TYPE III DOMAIN-CONTAINING 3BA-RELATED"/>
    <property type="match status" value="1"/>
</dbReference>
<organism evidence="4">
    <name type="scientific">Ornithodoros turicata</name>
    <dbReference type="NCBI Taxonomy" id="34597"/>
    <lineage>
        <taxon>Eukaryota</taxon>
        <taxon>Metazoa</taxon>
        <taxon>Ecdysozoa</taxon>
        <taxon>Arthropoda</taxon>
        <taxon>Chelicerata</taxon>
        <taxon>Arachnida</taxon>
        <taxon>Acari</taxon>
        <taxon>Parasitiformes</taxon>
        <taxon>Ixodida</taxon>
        <taxon>Ixodoidea</taxon>
        <taxon>Argasidae</taxon>
        <taxon>Ornithodorinae</taxon>
        <taxon>Ornithodoros</taxon>
    </lineage>
</organism>
<dbReference type="Pfam" id="PF00041">
    <property type="entry name" value="fn3"/>
    <property type="match status" value="7"/>
</dbReference>
<dbReference type="SMART" id="SM00060">
    <property type="entry name" value="FN3"/>
    <property type="match status" value="9"/>
</dbReference>
<feature type="region of interest" description="Disordered" evidence="1">
    <location>
        <begin position="334"/>
        <end position="382"/>
    </location>
</feature>
<evidence type="ECO:0000313" key="4">
    <source>
        <dbReference type="EMBL" id="MBY06923.1"/>
    </source>
</evidence>
<feature type="region of interest" description="Disordered" evidence="1">
    <location>
        <begin position="403"/>
        <end position="430"/>
    </location>
</feature>
<dbReference type="InterPro" id="IPR036116">
    <property type="entry name" value="FN3_sf"/>
</dbReference>
<feature type="domain" description="Fibronectin type-III" evidence="3">
    <location>
        <begin position="505"/>
        <end position="597"/>
    </location>
</feature>
<evidence type="ECO:0000256" key="1">
    <source>
        <dbReference type="SAM" id="MobiDB-lite"/>
    </source>
</evidence>
<feature type="region of interest" description="Disordered" evidence="1">
    <location>
        <begin position="676"/>
        <end position="699"/>
    </location>
</feature>
<dbReference type="InterPro" id="IPR003961">
    <property type="entry name" value="FN3_dom"/>
</dbReference>
<feature type="domain" description="Fibronectin type-III" evidence="3">
    <location>
        <begin position="1089"/>
        <end position="1177"/>
    </location>
</feature>
<feature type="compositionally biased region" description="Low complexity" evidence="1">
    <location>
        <begin position="336"/>
        <end position="363"/>
    </location>
</feature>
<dbReference type="CDD" id="cd00063">
    <property type="entry name" value="FN3"/>
    <property type="match status" value="9"/>
</dbReference>
<feature type="compositionally biased region" description="Polar residues" evidence="1">
    <location>
        <begin position="414"/>
        <end position="430"/>
    </location>
</feature>
<keyword evidence="4" id="KW-0675">Receptor</keyword>
<dbReference type="SUPFAM" id="SSF49265">
    <property type="entry name" value="Fibronectin type III"/>
    <property type="match status" value="5"/>
</dbReference>
<reference evidence="4" key="1">
    <citation type="submission" date="2018-03" db="EMBL/GenBank/DDBJ databases">
        <title>The relapsing fever spirochete Borrelia turicatae persists in the highly oxidative environment of its soft-bodied tick vector.</title>
        <authorList>
            <person name="Bourret T.J."/>
            <person name="Boyle W.K."/>
            <person name="Valenzuela J.G."/>
            <person name="Oliveira F."/>
            <person name="Lopez J.E."/>
        </authorList>
    </citation>
    <scope>NUCLEOTIDE SEQUENCE</scope>
    <source>
        <strain evidence="4">Kansas strain/isolate</strain>
        <tissue evidence="4">Salivary glands</tissue>
    </source>
</reference>
<feature type="region of interest" description="Disordered" evidence="1">
    <location>
        <begin position="84"/>
        <end position="111"/>
    </location>
</feature>
<feature type="compositionally biased region" description="Polar residues" evidence="1">
    <location>
        <begin position="676"/>
        <end position="686"/>
    </location>
</feature>
<dbReference type="EMBL" id="GGLE01002797">
    <property type="protein sequence ID" value="MBY06923.1"/>
    <property type="molecule type" value="Transcribed_RNA"/>
</dbReference>
<feature type="domain" description="Fibronectin type-III" evidence="3">
    <location>
        <begin position="409"/>
        <end position="503"/>
    </location>
</feature>
<dbReference type="Gene3D" id="2.60.40.10">
    <property type="entry name" value="Immunoglobulins"/>
    <property type="match status" value="9"/>
</dbReference>
<name>A0A2R5LBM7_9ACAR</name>
<feature type="region of interest" description="Disordered" evidence="1">
    <location>
        <begin position="1"/>
        <end position="57"/>
    </location>
</feature>
<feature type="domain" description="Fibronectin type-III" evidence="3">
    <location>
        <begin position="693"/>
        <end position="784"/>
    </location>
</feature>
<protein>
    <submittedName>
        <fullName evidence="4">Putative receptor mediating netrin-dependent axon guidance</fullName>
    </submittedName>
</protein>
<dbReference type="FunFam" id="2.60.40.10:FF:000373">
    <property type="entry name" value="fibronectin type-III domain-containing protein 3A isoform X1"/>
    <property type="match status" value="1"/>
</dbReference>
<feature type="region of interest" description="Disordered" evidence="1">
    <location>
        <begin position="253"/>
        <end position="298"/>
    </location>
</feature>
<dbReference type="InterPro" id="IPR013783">
    <property type="entry name" value="Ig-like_fold"/>
</dbReference>
<accession>A0A2R5LBM7</accession>
<dbReference type="PRINTS" id="PR00014">
    <property type="entry name" value="FNTYPEIII"/>
</dbReference>
<dbReference type="PANTHER" id="PTHR24099">
    <property type="entry name" value="E3 UBIQUITIN-PROTEIN LIGASE TRIM36-RELATED"/>
    <property type="match status" value="1"/>
</dbReference>
<dbReference type="FunFam" id="2.60.40.10:FF:001846">
    <property type="entry name" value="Uncharacterized protein, isoform E"/>
    <property type="match status" value="1"/>
</dbReference>
<feature type="compositionally biased region" description="Low complexity" evidence="1">
    <location>
        <begin position="371"/>
        <end position="382"/>
    </location>
</feature>
<feature type="domain" description="Fibronectin type-III" evidence="3">
    <location>
        <begin position="993"/>
        <end position="1088"/>
    </location>
</feature>
<dbReference type="InterPro" id="IPR050617">
    <property type="entry name" value="E3_ligase_FN3/SPRY"/>
</dbReference>
<feature type="domain" description="Fibronectin type-III" evidence="3">
    <location>
        <begin position="1181"/>
        <end position="1279"/>
    </location>
</feature>
<sequence length="1356" mass="144486">MPSIANTGSVTPSELPMASSAPTEERAANGRTSESSPPASNSTSSPQSPSIVVSSSVLDPTAPQWEATSNVTSNGLLLENGTHYHHHHHHHSHASHRGGAKGGVSHHHKAQAAPQGFLHVGSPVPRGAASIYNPTAGVGTSNPPPHVVLLHINPGETIFFQMGDQMQLIQGPATVRMVSNSSTPPMAVPVQVPPGHVVQQIVDENGTLRHIILSPHTAHVAMAPPHVNSPYTPAATAAPTGAPFFPYAPAAPPPFQGQFHPAMQPTLGAHPSQGMQAQQQQPQSQFGAGHMPPGGQQTVTTTVLQPQQQQATQSAHKDERAQKQFYKLRKKLESRGPLAAPAATTSGSSGSVSPKSSHSSPRPSSRERTNRNNSSESSDTSTLRTLLSSLAAPVVSEVASRTALARWTAPTPAPSNGESSSEAEGTTQSPLLSNLDMIMYELLLLEKGVEKSQKVLKCGKVLESNLEELKPATEYFVCVQACLDEVKGSPSQRCTFQTKTCEPDVPQPPKLVSRTKNSLSLKWNAPCDNGSKITSYVLECDQGNNGKDFEEVFSGPQKQFKVAKLSASTAYCFRLAAANAVGRSEWSAVGKFSTCGTAPSQPDPPRAKEIGVTSIILEWTARASDDSFTVTMEQENSQHGFLPVYNGAETCCSCLKLTRNTEYRFRLTAHNDDGTSIPSVASSFRTTPDHPGRPGRVTAKGRLHSHSFTASWDAPKDEGGAPVDGYSLELDSGKGFVPVYSGPDREHVCAELEPGTTYRLRVNCHSIGGRSEFSEISSITTLPVCPGRCDPPRLQGKPRAISVHIKWGMPSYNGGSQVTEYEVQVCGLGSDGSTSRLAYRGPDCDCVVAGLLPGRQYQFQVRAFNVAGAGPWSEPLEVMSGAGAPDAPRDVTAVPKSPTTVLVTWEEPACNGAALAEYVLECQKAHPVSASAAEDEEDTEPNAFVQIYNGRVPQHEAKGLSPASCYCYRVQAVNSAGASLFSEPVSCETPPGPPGPVGSIQWAATHTSLEFSWNPPDCHGSKVLRYQVEVTESNSSLPTLHQTEANHIVVSALQPETLYKVRVQAVNGIGAGPLSTPVVRACTRALPPSPPTVECIGATHSSLKLRWGDPKSTDLIQYTLEMETKPGVFGVVYQGLSHSYKVSRLQEATAYRFRIQATSDAGEGQYSEPISFVTNRALPPAPKAPKATPQGETLCLLEWQPTRSLGEDRISYIVQLQHSNSSEFSVVYRGADTSCTLSSLTPNAFHCARVAAVRHCRDGSGDVTGAFSPPTSFQLAPPPGLTSPAGTASCPAPSVLATQSSPASFIRNWCTKGEEGLSDQQCAVIVVVGFMLLAVLVAVLIKRLESWSRQHLDVQH</sequence>
<feature type="domain" description="Fibronectin type-III" evidence="3">
    <location>
        <begin position="601"/>
        <end position="689"/>
    </location>
</feature>
<feature type="compositionally biased region" description="Low complexity" evidence="1">
    <location>
        <begin position="33"/>
        <end position="57"/>
    </location>
</feature>
<dbReference type="PROSITE" id="PS50853">
    <property type="entry name" value="FN3"/>
    <property type="match status" value="9"/>
</dbReference>
<feature type="compositionally biased region" description="Low complexity" evidence="1">
    <location>
        <begin position="271"/>
        <end position="288"/>
    </location>
</feature>
<keyword evidence="2" id="KW-0812">Transmembrane</keyword>
<keyword evidence="2" id="KW-1133">Transmembrane helix</keyword>
<evidence type="ECO:0000256" key="2">
    <source>
        <dbReference type="SAM" id="Phobius"/>
    </source>
</evidence>
<evidence type="ECO:0000259" key="3">
    <source>
        <dbReference type="PROSITE" id="PS50853"/>
    </source>
</evidence>
<proteinExistence type="predicted"/>
<feature type="transmembrane region" description="Helical" evidence="2">
    <location>
        <begin position="1323"/>
        <end position="1341"/>
    </location>
</feature>
<feature type="compositionally biased region" description="Polar residues" evidence="1">
    <location>
        <begin position="1"/>
        <end position="12"/>
    </location>
</feature>
<feature type="domain" description="Fibronectin type-III" evidence="3">
    <location>
        <begin position="887"/>
        <end position="992"/>
    </location>
</feature>
<keyword evidence="2" id="KW-0472">Membrane</keyword>
<feature type="domain" description="Fibronectin type-III" evidence="3">
    <location>
        <begin position="788"/>
        <end position="883"/>
    </location>
</feature>
<feature type="compositionally biased region" description="Basic residues" evidence="1">
    <location>
        <begin position="84"/>
        <end position="110"/>
    </location>
</feature>